<organism evidence="2 3">
    <name type="scientific">Nitrosospira multiformis</name>
    <dbReference type="NCBI Taxonomy" id="1231"/>
    <lineage>
        <taxon>Bacteria</taxon>
        <taxon>Pseudomonadati</taxon>
        <taxon>Pseudomonadota</taxon>
        <taxon>Betaproteobacteria</taxon>
        <taxon>Nitrosomonadales</taxon>
        <taxon>Nitrosomonadaceae</taxon>
        <taxon>Nitrosospira</taxon>
    </lineage>
</organism>
<protein>
    <submittedName>
        <fullName evidence="2">Predicted phosphoribosyltransferase</fullName>
    </submittedName>
</protein>
<dbReference type="InterPro" id="IPR029057">
    <property type="entry name" value="PRTase-like"/>
</dbReference>
<dbReference type="Pfam" id="PF00156">
    <property type="entry name" value="Pribosyltran"/>
    <property type="match status" value="1"/>
</dbReference>
<gene>
    <name evidence="2" type="ORF">SAMN05216417_105144</name>
</gene>
<dbReference type="GO" id="GO:0016757">
    <property type="term" value="F:glycosyltransferase activity"/>
    <property type="evidence" value="ECO:0007669"/>
    <property type="project" value="UniProtKB-KW"/>
</dbReference>
<dbReference type="Proteomes" id="UP000182649">
    <property type="component" value="Unassembled WGS sequence"/>
</dbReference>
<keyword evidence="2" id="KW-0328">Glycosyltransferase</keyword>
<name>A0A1I7GPL2_9PROT</name>
<dbReference type="InterPro" id="IPR000836">
    <property type="entry name" value="PRTase_dom"/>
</dbReference>
<evidence type="ECO:0000259" key="1">
    <source>
        <dbReference type="Pfam" id="PF00156"/>
    </source>
</evidence>
<evidence type="ECO:0000313" key="3">
    <source>
        <dbReference type="Proteomes" id="UP000182649"/>
    </source>
</evidence>
<sequence>MPGGEYHFADRAEAGRMLGEALSVYAGRTDVLVLALPRGGVPVAYEIARMLAVPLDVWLVRKLGAPDQEELAMGAMAGTDTLVLNKEIIKLLNIDEASIDAAITRERTELERRNKLYRKGMPAPDIQGKTIILVDDGLATGATMHAAIVSLHDAGAARIVVAVPVGTTSACRKIRQEADDLVCLYTPQPFFGVGQWYDNFMQTPDEEVLALLGQETTHRRTTEAPKGAA</sequence>
<dbReference type="SUPFAM" id="SSF53271">
    <property type="entry name" value="PRTase-like"/>
    <property type="match status" value="1"/>
</dbReference>
<feature type="domain" description="Phosphoribosyltransferase" evidence="1">
    <location>
        <begin position="23"/>
        <end position="184"/>
    </location>
</feature>
<evidence type="ECO:0000313" key="2">
    <source>
        <dbReference type="EMBL" id="SFU50291.1"/>
    </source>
</evidence>
<dbReference type="Gene3D" id="3.30.1310.20">
    <property type="entry name" value="PRTase-like"/>
    <property type="match status" value="1"/>
</dbReference>
<dbReference type="EMBL" id="FPBZ01000005">
    <property type="protein sequence ID" value="SFU50291.1"/>
    <property type="molecule type" value="Genomic_DNA"/>
</dbReference>
<reference evidence="2 3" key="1">
    <citation type="submission" date="2016-10" db="EMBL/GenBank/DDBJ databases">
        <authorList>
            <person name="de Groot N.N."/>
        </authorList>
    </citation>
    <scope>NUCLEOTIDE SEQUENCE [LARGE SCALE GENOMIC DNA]</scope>
    <source>
        <strain evidence="2 3">Nl14</strain>
    </source>
</reference>
<dbReference type="Gene3D" id="3.40.50.2020">
    <property type="match status" value="1"/>
</dbReference>
<dbReference type="AlphaFoldDB" id="A0A1I7GPL2"/>
<accession>A0A1I7GPL2</accession>
<keyword evidence="2" id="KW-0808">Transferase</keyword>
<proteinExistence type="predicted"/>
<dbReference type="OrthoDB" id="9810066at2"/>
<dbReference type="RefSeq" id="WP_074974324.1">
    <property type="nucleotide sequence ID" value="NZ_FPBZ01000005.1"/>
</dbReference>
<dbReference type="CDD" id="cd06223">
    <property type="entry name" value="PRTases_typeI"/>
    <property type="match status" value="1"/>
</dbReference>